<accession>A0A815YMG2</accession>
<keyword evidence="3" id="KW-0433">Leucine-rich repeat</keyword>
<dbReference type="Proteomes" id="UP000681722">
    <property type="component" value="Unassembled WGS sequence"/>
</dbReference>
<dbReference type="GO" id="GO:0031267">
    <property type="term" value="F:small GTPase binding"/>
    <property type="evidence" value="ECO:0007669"/>
    <property type="project" value="TreeGrafter"/>
</dbReference>
<dbReference type="SUPFAM" id="SSF52047">
    <property type="entry name" value="RNI-like"/>
    <property type="match status" value="1"/>
</dbReference>
<evidence type="ECO:0000256" key="9">
    <source>
        <dbReference type="RuleBase" id="RU361228"/>
    </source>
</evidence>
<dbReference type="GO" id="GO:0006913">
    <property type="term" value="P:nucleocytoplasmic transport"/>
    <property type="evidence" value="ECO:0007669"/>
    <property type="project" value="TreeGrafter"/>
</dbReference>
<comment type="catalytic activity">
    <reaction evidence="8 9">
        <text>L-arginyl-[protein] + NAD(+) = N(omega)-(ADP-D-ribosyl)-L-arginyl-[protein] + nicotinamide + H(+)</text>
        <dbReference type="Rhea" id="RHEA:19149"/>
        <dbReference type="Rhea" id="RHEA-COMP:10532"/>
        <dbReference type="Rhea" id="RHEA-COMP:15087"/>
        <dbReference type="ChEBI" id="CHEBI:15378"/>
        <dbReference type="ChEBI" id="CHEBI:17154"/>
        <dbReference type="ChEBI" id="CHEBI:29965"/>
        <dbReference type="ChEBI" id="CHEBI:57540"/>
        <dbReference type="ChEBI" id="CHEBI:142554"/>
        <dbReference type="EC" id="2.4.2.31"/>
    </reaction>
</comment>
<dbReference type="InterPro" id="IPR000768">
    <property type="entry name" value="ART"/>
</dbReference>
<gene>
    <name evidence="10" type="ORF">GPM918_LOCUS40573</name>
    <name evidence="11" type="ORF">SRO942_LOCUS41531</name>
</gene>
<keyword evidence="12" id="KW-1185">Reference proteome</keyword>
<keyword evidence="9" id="KW-0521">NADP</keyword>
<evidence type="ECO:0000256" key="7">
    <source>
        <dbReference type="ARBA" id="ARBA00022737"/>
    </source>
</evidence>
<dbReference type="GO" id="GO:0005096">
    <property type="term" value="F:GTPase activator activity"/>
    <property type="evidence" value="ECO:0007669"/>
    <property type="project" value="UniProtKB-KW"/>
</dbReference>
<keyword evidence="5 9" id="KW-0808">Transferase</keyword>
<dbReference type="EMBL" id="CAJNOQ010030271">
    <property type="protein sequence ID" value="CAF1573715.1"/>
    <property type="molecule type" value="Genomic_DNA"/>
</dbReference>
<dbReference type="SMART" id="SM00368">
    <property type="entry name" value="LRR_RI"/>
    <property type="match status" value="6"/>
</dbReference>
<keyword evidence="7" id="KW-0677">Repeat</keyword>
<dbReference type="PROSITE" id="PS51996">
    <property type="entry name" value="TR_MART"/>
    <property type="match status" value="1"/>
</dbReference>
<dbReference type="GO" id="GO:0005829">
    <property type="term" value="C:cytosol"/>
    <property type="evidence" value="ECO:0007669"/>
    <property type="project" value="TreeGrafter"/>
</dbReference>
<evidence type="ECO:0000313" key="10">
    <source>
        <dbReference type="EMBL" id="CAF1573715.1"/>
    </source>
</evidence>
<evidence type="ECO:0000256" key="2">
    <source>
        <dbReference type="ARBA" id="ARBA00022468"/>
    </source>
</evidence>
<dbReference type="PANTHER" id="PTHR24113">
    <property type="entry name" value="RAN GTPASE-ACTIVATING PROTEIN 1"/>
    <property type="match status" value="1"/>
</dbReference>
<proteinExistence type="inferred from homology"/>
<organism evidence="10 12">
    <name type="scientific">Didymodactylos carnosus</name>
    <dbReference type="NCBI Taxonomy" id="1234261"/>
    <lineage>
        <taxon>Eukaryota</taxon>
        <taxon>Metazoa</taxon>
        <taxon>Spiralia</taxon>
        <taxon>Gnathifera</taxon>
        <taxon>Rotifera</taxon>
        <taxon>Eurotatoria</taxon>
        <taxon>Bdelloidea</taxon>
        <taxon>Philodinida</taxon>
        <taxon>Philodinidae</taxon>
        <taxon>Didymodactylos</taxon>
    </lineage>
</organism>
<dbReference type="OrthoDB" id="120976at2759"/>
<dbReference type="Pfam" id="PF13516">
    <property type="entry name" value="LRR_6"/>
    <property type="match status" value="5"/>
</dbReference>
<dbReference type="EC" id="2.4.2.31" evidence="9"/>
<dbReference type="AlphaFoldDB" id="A0A815YMG2"/>
<dbReference type="GO" id="GO:0016779">
    <property type="term" value="F:nucleotidyltransferase activity"/>
    <property type="evidence" value="ECO:0007669"/>
    <property type="project" value="UniProtKB-KW"/>
</dbReference>
<sequence>MERRCIDDPKTTTSLRYLDVGDEPKRLLSPIENYEKVKLLTLEKAVKPIEHLFRNLPAWVYVAKQNCQNPVDGLTQDESAAIFLYTMDWTPSKQSLYYQLNQTLRSEDREKLIPWFSYLKLFLTALYTLPSVKSVVWRGIKADISEQFNTGQTFVWWGVSSCTRSVHVLELEKFLGQKGTRTLFNIECKEGKIIRAHSHFSIEDEVVLMPASFFEVIGKNNAGNGLYIVHVRQIEPPVPLIQPPFEIVETETESFVSEPINRRIIKDPIATTIHMEGLNLSNEKNINQIVTKALEEITLATVPVKRKLNFAWEKLGDEGLKMIANTLSRNSTFLEIDLRDNNLSESGAETIGDLLRVNNIWIELCVGHNQIGDKGAEFIAEGLKLNNTLVNLFLTGNGIGNEGARALSSMLNVNKSLKWLSITENQISDDGVISIANALMPMMNTTLTHLYLNKNQIGDQGAIALAGMLLKNQTLKCLGLPQNIISDAGASTLTNALTTNNSLDELGLRDNPISNSIREANKRNKRLDLT</sequence>
<comment type="similarity">
    <text evidence="1 9">Belongs to the Arg-specific ADP-ribosyltransferase family.</text>
</comment>
<name>A0A815YMG2_9BILA</name>
<dbReference type="InterPro" id="IPR032675">
    <property type="entry name" value="LRR_dom_sf"/>
</dbReference>
<dbReference type="EMBL" id="CAJOBC010096133">
    <property type="protein sequence ID" value="CAF4437839.1"/>
    <property type="molecule type" value="Genomic_DNA"/>
</dbReference>
<reference evidence="10" key="1">
    <citation type="submission" date="2021-02" db="EMBL/GenBank/DDBJ databases">
        <authorList>
            <person name="Nowell W R."/>
        </authorList>
    </citation>
    <scope>NUCLEOTIDE SEQUENCE</scope>
</reference>
<keyword evidence="2" id="KW-0343">GTPase activation</keyword>
<dbReference type="Gene3D" id="3.80.10.10">
    <property type="entry name" value="Ribonuclease Inhibitor"/>
    <property type="match status" value="3"/>
</dbReference>
<keyword evidence="4 9" id="KW-0328">Glycosyltransferase</keyword>
<dbReference type="Proteomes" id="UP000663829">
    <property type="component" value="Unassembled WGS sequence"/>
</dbReference>
<evidence type="ECO:0000256" key="5">
    <source>
        <dbReference type="ARBA" id="ARBA00022679"/>
    </source>
</evidence>
<dbReference type="InterPro" id="IPR001611">
    <property type="entry name" value="Leu-rich_rpt"/>
</dbReference>
<dbReference type="GO" id="GO:0048471">
    <property type="term" value="C:perinuclear region of cytoplasm"/>
    <property type="evidence" value="ECO:0007669"/>
    <property type="project" value="TreeGrafter"/>
</dbReference>
<evidence type="ECO:0000256" key="6">
    <source>
        <dbReference type="ARBA" id="ARBA00022695"/>
    </source>
</evidence>
<keyword evidence="9" id="KW-0520">NAD</keyword>
<evidence type="ECO:0000256" key="3">
    <source>
        <dbReference type="ARBA" id="ARBA00022614"/>
    </source>
</evidence>
<dbReference type="SUPFAM" id="SSF56399">
    <property type="entry name" value="ADP-ribosylation"/>
    <property type="match status" value="1"/>
</dbReference>
<evidence type="ECO:0000256" key="8">
    <source>
        <dbReference type="ARBA" id="ARBA00047597"/>
    </source>
</evidence>
<dbReference type="Gene3D" id="3.90.176.10">
    <property type="entry name" value="Toxin ADP-ribosyltransferase, Chain A, domain 1"/>
    <property type="match status" value="1"/>
</dbReference>
<evidence type="ECO:0000256" key="1">
    <source>
        <dbReference type="ARBA" id="ARBA00009558"/>
    </source>
</evidence>
<comment type="caution">
    <text evidence="10">The sequence shown here is derived from an EMBL/GenBank/DDBJ whole genome shotgun (WGS) entry which is preliminary data.</text>
</comment>
<protein>
    <recommendedName>
        <fullName evidence="9">NAD(P)(+)--arginine ADP-ribosyltransferase</fullName>
        <ecNumber evidence="9">2.4.2.31</ecNumber>
    </recommendedName>
    <alternativeName>
        <fullName evidence="9">Mono(ADP-ribosyl)transferase</fullName>
    </alternativeName>
</protein>
<dbReference type="Pfam" id="PF01129">
    <property type="entry name" value="ART"/>
    <property type="match status" value="1"/>
</dbReference>
<evidence type="ECO:0000256" key="4">
    <source>
        <dbReference type="ARBA" id="ARBA00022676"/>
    </source>
</evidence>
<evidence type="ECO:0000313" key="12">
    <source>
        <dbReference type="Proteomes" id="UP000663829"/>
    </source>
</evidence>
<dbReference type="GO" id="GO:0005634">
    <property type="term" value="C:nucleus"/>
    <property type="evidence" value="ECO:0007669"/>
    <property type="project" value="TreeGrafter"/>
</dbReference>
<evidence type="ECO:0000313" key="11">
    <source>
        <dbReference type="EMBL" id="CAF4437839.1"/>
    </source>
</evidence>
<dbReference type="InterPro" id="IPR027038">
    <property type="entry name" value="RanGap"/>
</dbReference>
<keyword evidence="6" id="KW-0548">Nucleotidyltransferase</keyword>
<dbReference type="PANTHER" id="PTHR24113:SF12">
    <property type="entry name" value="RAN GTPASE-ACTIVATING PROTEIN 1"/>
    <property type="match status" value="1"/>
</dbReference>
<dbReference type="GO" id="GO:0106274">
    <property type="term" value="F:NAD+-protein-arginine ADP-ribosyltransferase activity"/>
    <property type="evidence" value="ECO:0007669"/>
    <property type="project" value="UniProtKB-EC"/>
</dbReference>